<evidence type="ECO:0000256" key="2">
    <source>
        <dbReference type="ARBA" id="ARBA00012400"/>
    </source>
</evidence>
<dbReference type="EC" id="1.3.1.76" evidence="2"/>
<dbReference type="GO" id="GO:0019354">
    <property type="term" value="P:siroheme biosynthetic process"/>
    <property type="evidence" value="ECO:0007669"/>
    <property type="project" value="UniProtKB-UniPathway"/>
</dbReference>
<evidence type="ECO:0000256" key="4">
    <source>
        <dbReference type="ARBA" id="ARBA00023027"/>
    </source>
</evidence>
<evidence type="ECO:0000256" key="1">
    <source>
        <dbReference type="ARBA" id="ARBA00005010"/>
    </source>
</evidence>
<sequence length="109" mass="11701">MEYLPLFVDLKDRACLVVGGGEIAARKAGLLRKANANVTIVAPEISVSTKSMIDAGEAVWLNSLFIGEQLSDQLLVIAATNDEAVNRDVYDQAKAKNILVNVVDSPELC</sequence>
<proteinExistence type="predicted"/>
<dbReference type="UniPathway" id="UPA00262">
    <property type="reaction ID" value="UER00222"/>
</dbReference>
<protein>
    <recommendedName>
        <fullName evidence="2">precorrin-2 dehydrogenase</fullName>
        <ecNumber evidence="2">1.3.1.76</ecNumber>
    </recommendedName>
</protein>
<evidence type="ECO:0000256" key="6">
    <source>
        <dbReference type="ARBA" id="ARBA00047561"/>
    </source>
</evidence>
<organism evidence="7">
    <name type="scientific">marine sediment metagenome</name>
    <dbReference type="NCBI Taxonomy" id="412755"/>
    <lineage>
        <taxon>unclassified sequences</taxon>
        <taxon>metagenomes</taxon>
        <taxon>ecological metagenomes</taxon>
    </lineage>
</organism>
<reference evidence="7" key="1">
    <citation type="journal article" date="2015" name="Nature">
        <title>Complex archaea that bridge the gap between prokaryotes and eukaryotes.</title>
        <authorList>
            <person name="Spang A."/>
            <person name="Saw J.H."/>
            <person name="Jorgensen S.L."/>
            <person name="Zaremba-Niedzwiedzka K."/>
            <person name="Martijn J."/>
            <person name="Lind A.E."/>
            <person name="van Eijk R."/>
            <person name="Schleper C."/>
            <person name="Guy L."/>
            <person name="Ettema T.J."/>
        </authorList>
    </citation>
    <scope>NUCLEOTIDE SEQUENCE</scope>
</reference>
<feature type="non-terminal residue" evidence="7">
    <location>
        <position position="109"/>
    </location>
</feature>
<dbReference type="InterPro" id="IPR028161">
    <property type="entry name" value="Met8-like"/>
</dbReference>
<gene>
    <name evidence="7" type="ORF">LCGC14_2873760</name>
</gene>
<dbReference type="InterPro" id="IPR036291">
    <property type="entry name" value="NAD(P)-bd_dom_sf"/>
</dbReference>
<dbReference type="PANTHER" id="PTHR35330">
    <property type="entry name" value="SIROHEME BIOSYNTHESIS PROTEIN MET8"/>
    <property type="match status" value="1"/>
</dbReference>
<comment type="pathway">
    <text evidence="1">Porphyrin-containing compound metabolism; siroheme biosynthesis; sirohydrochlorin from precorrin-2: step 1/1.</text>
</comment>
<comment type="catalytic activity">
    <reaction evidence="6">
        <text>precorrin-2 + NAD(+) = sirohydrochlorin + NADH + 2 H(+)</text>
        <dbReference type="Rhea" id="RHEA:15613"/>
        <dbReference type="ChEBI" id="CHEBI:15378"/>
        <dbReference type="ChEBI" id="CHEBI:57540"/>
        <dbReference type="ChEBI" id="CHEBI:57945"/>
        <dbReference type="ChEBI" id="CHEBI:58351"/>
        <dbReference type="ChEBI" id="CHEBI:58827"/>
        <dbReference type="EC" id="1.3.1.76"/>
    </reaction>
</comment>
<comment type="caution">
    <text evidence="7">The sequence shown here is derived from an EMBL/GenBank/DDBJ whole genome shotgun (WGS) entry which is preliminary data.</text>
</comment>
<dbReference type="Pfam" id="PF13241">
    <property type="entry name" value="NAD_binding_7"/>
    <property type="match status" value="1"/>
</dbReference>
<name>A0A0F8Y239_9ZZZZ</name>
<dbReference type="SUPFAM" id="SSF51735">
    <property type="entry name" value="NAD(P)-binding Rossmann-fold domains"/>
    <property type="match status" value="1"/>
</dbReference>
<keyword evidence="3" id="KW-0560">Oxidoreductase</keyword>
<dbReference type="GO" id="GO:0004325">
    <property type="term" value="F:ferrochelatase activity"/>
    <property type="evidence" value="ECO:0007669"/>
    <property type="project" value="InterPro"/>
</dbReference>
<evidence type="ECO:0000256" key="3">
    <source>
        <dbReference type="ARBA" id="ARBA00023002"/>
    </source>
</evidence>
<evidence type="ECO:0000256" key="5">
    <source>
        <dbReference type="ARBA" id="ARBA00023244"/>
    </source>
</evidence>
<dbReference type="EMBL" id="LAZR01055869">
    <property type="protein sequence ID" value="KKK75432.1"/>
    <property type="molecule type" value="Genomic_DNA"/>
</dbReference>
<dbReference type="Gene3D" id="3.40.50.720">
    <property type="entry name" value="NAD(P)-binding Rossmann-like Domain"/>
    <property type="match status" value="1"/>
</dbReference>
<accession>A0A0F8Y239</accession>
<dbReference type="NCBIfam" id="TIGR01470">
    <property type="entry name" value="cysG_Nterm"/>
    <property type="match status" value="1"/>
</dbReference>
<dbReference type="PANTHER" id="PTHR35330:SF1">
    <property type="entry name" value="SIROHEME BIOSYNTHESIS PROTEIN MET8"/>
    <property type="match status" value="1"/>
</dbReference>
<keyword evidence="4" id="KW-0520">NAD</keyword>
<keyword evidence="5" id="KW-0627">Porphyrin biosynthesis</keyword>
<dbReference type="InterPro" id="IPR006367">
    <property type="entry name" value="Sirohaem_synthase_N"/>
</dbReference>
<evidence type="ECO:0000313" key="7">
    <source>
        <dbReference type="EMBL" id="KKK75432.1"/>
    </source>
</evidence>
<dbReference type="GO" id="GO:0043115">
    <property type="term" value="F:precorrin-2 dehydrogenase activity"/>
    <property type="evidence" value="ECO:0007669"/>
    <property type="project" value="UniProtKB-EC"/>
</dbReference>
<dbReference type="AlphaFoldDB" id="A0A0F8Y239"/>